<protein>
    <submittedName>
        <fullName evidence="1">Uncharacterized protein</fullName>
    </submittedName>
</protein>
<organism evidence="1 2">
    <name type="scientific">Hypothenemus hampei</name>
    <name type="common">Coffee berry borer</name>
    <dbReference type="NCBI Taxonomy" id="57062"/>
    <lineage>
        <taxon>Eukaryota</taxon>
        <taxon>Metazoa</taxon>
        <taxon>Ecdysozoa</taxon>
        <taxon>Arthropoda</taxon>
        <taxon>Hexapoda</taxon>
        <taxon>Insecta</taxon>
        <taxon>Pterygota</taxon>
        <taxon>Neoptera</taxon>
        <taxon>Endopterygota</taxon>
        <taxon>Coleoptera</taxon>
        <taxon>Polyphaga</taxon>
        <taxon>Cucujiformia</taxon>
        <taxon>Curculionidae</taxon>
        <taxon>Scolytinae</taxon>
        <taxon>Hypothenemus</taxon>
    </lineage>
</organism>
<evidence type="ECO:0000313" key="1">
    <source>
        <dbReference type="EMBL" id="KAL1490834.1"/>
    </source>
</evidence>
<evidence type="ECO:0000313" key="2">
    <source>
        <dbReference type="Proteomes" id="UP001566132"/>
    </source>
</evidence>
<dbReference type="PANTHER" id="PTHR47326:SF1">
    <property type="entry name" value="HTH PSQ-TYPE DOMAIN-CONTAINING PROTEIN"/>
    <property type="match status" value="1"/>
</dbReference>
<keyword evidence="2" id="KW-1185">Reference proteome</keyword>
<dbReference type="AlphaFoldDB" id="A0ABD1EAV8"/>
<reference evidence="1 2" key="1">
    <citation type="submission" date="2024-05" db="EMBL/GenBank/DDBJ databases">
        <title>Genetic variation in Jamaican populations of the coffee berry borer (Hypothenemus hampei).</title>
        <authorList>
            <person name="Errbii M."/>
            <person name="Myrie A."/>
        </authorList>
    </citation>
    <scope>NUCLEOTIDE SEQUENCE [LARGE SCALE GENOMIC DNA]</scope>
    <source>
        <strain evidence="1">JA-Hopewell-2020-01-JO</strain>
        <tissue evidence="1">Whole body</tissue>
    </source>
</reference>
<accession>A0ABD1EAV8</accession>
<comment type="caution">
    <text evidence="1">The sequence shown here is derived from an EMBL/GenBank/DDBJ whole genome shotgun (WGS) entry which is preliminary data.</text>
</comment>
<sequence length="113" mass="12941">MVQLARIWVNKSRQPSVRVFANAYWTLCKTGSSIPKNNDGLQAVVGNIANEKAVFDAVEDDPKSSTRRIAAQLYLSQSFVVRTLERERLHPYHFQLVQNLNPRDFPLRQTIAE</sequence>
<dbReference type="PANTHER" id="PTHR47326">
    <property type="entry name" value="TRANSPOSABLE ELEMENT TC3 TRANSPOSASE-LIKE PROTEIN"/>
    <property type="match status" value="1"/>
</dbReference>
<dbReference type="EMBL" id="JBDJPC010000010">
    <property type="protein sequence ID" value="KAL1490834.1"/>
    <property type="molecule type" value="Genomic_DNA"/>
</dbReference>
<proteinExistence type="predicted"/>
<name>A0ABD1EAV8_HYPHA</name>
<gene>
    <name evidence="1" type="ORF">ABEB36_013460</name>
</gene>
<dbReference type="Proteomes" id="UP001566132">
    <property type="component" value="Unassembled WGS sequence"/>
</dbReference>